<reference evidence="2" key="1">
    <citation type="submission" date="2021-06" db="EMBL/GenBank/DDBJ databases">
        <title>Comparative genomics, transcriptomics and evolutionary studies reveal genomic signatures of adaptation to plant cell wall in hemibiotrophic fungi.</title>
        <authorList>
            <consortium name="DOE Joint Genome Institute"/>
            <person name="Baroncelli R."/>
            <person name="Diaz J.F."/>
            <person name="Benocci T."/>
            <person name="Peng M."/>
            <person name="Battaglia E."/>
            <person name="Haridas S."/>
            <person name="Andreopoulos W."/>
            <person name="Labutti K."/>
            <person name="Pangilinan J."/>
            <person name="Floch G.L."/>
            <person name="Makela M.R."/>
            <person name="Henrissat B."/>
            <person name="Grigoriev I.V."/>
            <person name="Crouch J.A."/>
            <person name="De Vries R.P."/>
            <person name="Sukno S.A."/>
            <person name="Thon M.R."/>
        </authorList>
    </citation>
    <scope>NUCLEOTIDE SEQUENCE</scope>
    <source>
        <strain evidence="2">CBS 125086</strain>
    </source>
</reference>
<evidence type="ECO:0000313" key="2">
    <source>
        <dbReference type="EMBL" id="KAK1594218.1"/>
    </source>
</evidence>
<protein>
    <submittedName>
        <fullName evidence="2">Uncharacterized protein</fullName>
    </submittedName>
</protein>
<gene>
    <name evidence="2" type="ORF">LY79DRAFT_684315</name>
</gene>
<organism evidence="2 3">
    <name type="scientific">Colletotrichum navitas</name>
    <dbReference type="NCBI Taxonomy" id="681940"/>
    <lineage>
        <taxon>Eukaryota</taxon>
        <taxon>Fungi</taxon>
        <taxon>Dikarya</taxon>
        <taxon>Ascomycota</taxon>
        <taxon>Pezizomycotina</taxon>
        <taxon>Sordariomycetes</taxon>
        <taxon>Hypocreomycetidae</taxon>
        <taxon>Glomerellales</taxon>
        <taxon>Glomerellaceae</taxon>
        <taxon>Colletotrichum</taxon>
        <taxon>Colletotrichum graminicola species complex</taxon>
    </lineage>
</organism>
<dbReference type="Proteomes" id="UP001230504">
    <property type="component" value="Unassembled WGS sequence"/>
</dbReference>
<feature type="region of interest" description="Disordered" evidence="1">
    <location>
        <begin position="242"/>
        <end position="263"/>
    </location>
</feature>
<accession>A0AAD8Q1Z9</accession>
<dbReference type="RefSeq" id="XP_060415439.1">
    <property type="nucleotide sequence ID" value="XM_060564626.1"/>
</dbReference>
<feature type="compositionally biased region" description="Basic and acidic residues" evidence="1">
    <location>
        <begin position="247"/>
        <end position="256"/>
    </location>
</feature>
<dbReference type="GeneID" id="85448866"/>
<evidence type="ECO:0000313" key="3">
    <source>
        <dbReference type="Proteomes" id="UP001230504"/>
    </source>
</evidence>
<keyword evidence="3" id="KW-1185">Reference proteome</keyword>
<feature type="region of interest" description="Disordered" evidence="1">
    <location>
        <begin position="194"/>
        <end position="218"/>
    </location>
</feature>
<dbReference type="AlphaFoldDB" id="A0AAD8Q1Z9"/>
<comment type="caution">
    <text evidence="2">The sequence shown here is derived from an EMBL/GenBank/DDBJ whole genome shotgun (WGS) entry which is preliminary data.</text>
</comment>
<dbReference type="EMBL" id="JAHLJV010000021">
    <property type="protein sequence ID" value="KAK1594218.1"/>
    <property type="molecule type" value="Genomic_DNA"/>
</dbReference>
<name>A0AAD8Q1Z9_9PEZI</name>
<evidence type="ECO:0000256" key="1">
    <source>
        <dbReference type="SAM" id="MobiDB-lite"/>
    </source>
</evidence>
<proteinExistence type="predicted"/>
<sequence>MAKESRSSVGQTGGNRAKAIKAGRWYLKDTATRHLAVDGPESAVPGYSFCTECRSLATYKTFDDAASHLQRQHLLVTGIHPNKAELRALCHRFQQHFLRETIETEHGSSVIAALTSLSGQTSRLDRIYWWKAGVVCESDHFLVMLRYEHSIADRKKILESGLGGSKPVLTLMKDVLPWGELAARGLGDEGRVEIDGGGKDDGGPIWTKSHGAVDGRDEDDISETVPVKCILGSPPLGLAGFVGSDRGGGHGSKERPIITLWPE</sequence>